<evidence type="ECO:0000313" key="1">
    <source>
        <dbReference type="EMBL" id="ABB14307.1"/>
    </source>
</evidence>
<organism evidence="1 2">
    <name type="scientific">Carboxydothermus hydrogenoformans (strain ATCC BAA-161 / DSM 6008 / Z-2901)</name>
    <dbReference type="NCBI Taxonomy" id="246194"/>
    <lineage>
        <taxon>Bacteria</taxon>
        <taxon>Bacillati</taxon>
        <taxon>Bacillota</taxon>
        <taxon>Clostridia</taxon>
        <taxon>Thermoanaerobacterales</taxon>
        <taxon>Thermoanaerobacteraceae</taxon>
        <taxon>Carboxydothermus</taxon>
    </lineage>
</organism>
<gene>
    <name evidence="1" type="ordered locus">CHY_2663</name>
</gene>
<proteinExistence type="predicted"/>
<reference evidence="1 2" key="1">
    <citation type="journal article" date="2005" name="PLoS Genet.">
        <title>Life in hot carbon monoxide: the complete genome sequence of Carboxydothermus hydrogenoformans Z-2901.</title>
        <authorList>
            <person name="Wu M."/>
            <person name="Ren Q."/>
            <person name="Durkin A.S."/>
            <person name="Daugherty S.C."/>
            <person name="Brinkac L.M."/>
            <person name="Dodson R.J."/>
            <person name="Madupu R."/>
            <person name="Sullivan S.A."/>
            <person name="Kolonay J.F."/>
            <person name="Haft D.H."/>
            <person name="Nelson W.C."/>
            <person name="Tallon L.J."/>
            <person name="Jones K.M."/>
            <person name="Ulrich L.E."/>
            <person name="Gonzalez J.M."/>
            <person name="Zhulin I.B."/>
            <person name="Robb F.T."/>
            <person name="Eisen J.A."/>
        </authorList>
    </citation>
    <scope>NUCLEOTIDE SEQUENCE [LARGE SCALE GENOMIC DNA]</scope>
    <source>
        <strain evidence="2">ATCC BAA-161 / DSM 6008 / Z-2901</strain>
    </source>
</reference>
<dbReference type="AlphaFoldDB" id="Q3A8S9"/>
<evidence type="ECO:0000313" key="2">
    <source>
        <dbReference type="Proteomes" id="UP000002706"/>
    </source>
</evidence>
<sequence>MNEGKGRMVKFLKKYKGISGRALINTDFTPLIPFSFHP</sequence>
<keyword evidence="2" id="KW-1185">Reference proteome</keyword>
<dbReference type="Proteomes" id="UP000002706">
    <property type="component" value="Chromosome"/>
</dbReference>
<accession>Q3A8S9</accession>
<protein>
    <submittedName>
        <fullName evidence="1">Uncharacterized protein</fullName>
    </submittedName>
</protein>
<dbReference type="KEGG" id="chy:CHY_2663"/>
<dbReference type="InParanoid" id="Q3A8S9"/>
<dbReference type="HOGENOM" id="CLU_3326150_0_0_9"/>
<name>Q3A8S9_CARHZ</name>
<dbReference type="EMBL" id="CP000141">
    <property type="protein sequence ID" value="ABB14307.1"/>
    <property type="molecule type" value="Genomic_DNA"/>
</dbReference>